<gene>
    <name evidence="2" type="ORF">GR167_09255</name>
</gene>
<dbReference type="InterPro" id="IPR050194">
    <property type="entry name" value="Glycosyltransferase_grp1"/>
</dbReference>
<protein>
    <submittedName>
        <fullName evidence="2">Glycosyltransferase</fullName>
    </submittedName>
</protein>
<reference evidence="2 3" key="1">
    <citation type="submission" date="2020-01" db="EMBL/GenBank/DDBJ databases">
        <authorList>
            <person name="Chen S."/>
        </authorList>
    </citation>
    <scope>NUCLEOTIDE SEQUENCE [LARGE SCALE GENOMIC DNA]</scope>
    <source>
        <strain evidence="2 3">GS-10</strain>
    </source>
</reference>
<dbReference type="PANTHER" id="PTHR45947">
    <property type="entry name" value="SULFOQUINOVOSYL TRANSFERASE SQD2"/>
    <property type="match status" value="1"/>
</dbReference>
<feature type="domain" description="Glycosyltransferase subfamily 4-like N-terminal" evidence="1">
    <location>
        <begin position="61"/>
        <end position="191"/>
    </location>
</feature>
<accession>A0A6L8LIA8</accession>
<dbReference type="Pfam" id="PF13692">
    <property type="entry name" value="Glyco_trans_1_4"/>
    <property type="match status" value="1"/>
</dbReference>
<dbReference type="InterPro" id="IPR028098">
    <property type="entry name" value="Glyco_trans_4-like_N"/>
</dbReference>
<dbReference type="Gene3D" id="3.40.50.2000">
    <property type="entry name" value="Glycogen Phosphorylase B"/>
    <property type="match status" value="2"/>
</dbReference>
<evidence type="ECO:0000313" key="3">
    <source>
        <dbReference type="Proteomes" id="UP000479043"/>
    </source>
</evidence>
<dbReference type="EMBL" id="WWEN01000003">
    <property type="protein sequence ID" value="MYM55493.1"/>
    <property type="molecule type" value="Genomic_DNA"/>
</dbReference>
<name>A0A6L8LIA8_9RHOB</name>
<keyword evidence="3" id="KW-1185">Reference proteome</keyword>
<comment type="caution">
    <text evidence="2">The sequence shown here is derived from an EMBL/GenBank/DDBJ whole genome shotgun (WGS) entry which is preliminary data.</text>
</comment>
<evidence type="ECO:0000313" key="2">
    <source>
        <dbReference type="EMBL" id="MYM55493.1"/>
    </source>
</evidence>
<dbReference type="GO" id="GO:0016757">
    <property type="term" value="F:glycosyltransferase activity"/>
    <property type="evidence" value="ECO:0007669"/>
    <property type="project" value="UniProtKB-ARBA"/>
</dbReference>
<dbReference type="CDD" id="cd03801">
    <property type="entry name" value="GT4_PimA-like"/>
    <property type="match status" value="1"/>
</dbReference>
<dbReference type="Pfam" id="PF13439">
    <property type="entry name" value="Glyco_transf_4"/>
    <property type="match status" value="1"/>
</dbReference>
<sequence length="388" mass="43125">MRPLRIAYLCDADPRDRNLYSGGNARIFDALSGQFDDIHIMPLSWGLAEPLRRLVLSMPEPIILRAKWRLHLLFSRVISRAVAKELKRQRFDVLFCAYSLHSLHGLKPPYPIITVFTSDATPTVYKHSEVGQVFDSFFSLSRRFDPLIRRAESEVLRNTDLLLWPSKWLKAETESWFGLDPSHGQVVPWGANIPDPGTGGTAPRIGAGQPVRILLVGRDWFAKGGPVTVEAVQLLRDAGIDARLTVVGCTPPETGLGEALTVFPSLDKSIPEELALFQDQYRQAHFMMMPSFESYGFAFCEASAFGLPSLCTDVGGVPVCDGVNGFALPPDARPQDFADIVQDLIAAPERYDALRASTRREYEKRLNWEAWAKTTAALIEAAVAQRGV</sequence>
<dbReference type="AlphaFoldDB" id="A0A6L8LIA8"/>
<dbReference type="SUPFAM" id="SSF53756">
    <property type="entry name" value="UDP-Glycosyltransferase/glycogen phosphorylase"/>
    <property type="match status" value="1"/>
</dbReference>
<organism evidence="2 3">
    <name type="scientific">Thalassovita mangrovi</name>
    <dbReference type="NCBI Taxonomy" id="2692236"/>
    <lineage>
        <taxon>Bacteria</taxon>
        <taxon>Pseudomonadati</taxon>
        <taxon>Pseudomonadota</taxon>
        <taxon>Alphaproteobacteria</taxon>
        <taxon>Rhodobacterales</taxon>
        <taxon>Roseobacteraceae</taxon>
        <taxon>Thalassovita</taxon>
    </lineage>
</organism>
<dbReference type="Proteomes" id="UP000479043">
    <property type="component" value="Unassembled WGS sequence"/>
</dbReference>
<proteinExistence type="predicted"/>
<evidence type="ECO:0000259" key="1">
    <source>
        <dbReference type="Pfam" id="PF13439"/>
    </source>
</evidence>
<dbReference type="PANTHER" id="PTHR45947:SF3">
    <property type="entry name" value="SULFOQUINOVOSYL TRANSFERASE SQD2"/>
    <property type="match status" value="1"/>
</dbReference>
<keyword evidence="2" id="KW-0808">Transferase</keyword>